<dbReference type="STRING" id="700598.Niako_0950"/>
<evidence type="ECO:0008006" key="3">
    <source>
        <dbReference type="Google" id="ProtNLM"/>
    </source>
</evidence>
<dbReference type="OrthoDB" id="9807923at2"/>
<sequence length="165" mass="19158">MRIVKLAIISLVVLFLVTYFFSLIIPSTIRVSRAMNIAVSKDSLRAMVTDLRQWHLWNELVENPELTHAQFSQNEFSSDQLQVTSLPSTGDTLKTAWRQQKNAQVLASGFTWEGNDDQLVIQWYFDIKLHWYPWEKFGSIVFDKQMGPPMEKSLGNLKKLLERNP</sequence>
<name>G8TFB9_NIAKG</name>
<gene>
    <name evidence="1" type="ordered locus">Niako_0950</name>
</gene>
<reference evidence="1 2" key="1">
    <citation type="submission" date="2011-12" db="EMBL/GenBank/DDBJ databases">
        <title>The complete genome of Niastella koreensis GR20-10.</title>
        <authorList>
            <consortium name="US DOE Joint Genome Institute (JGI-PGF)"/>
            <person name="Lucas S."/>
            <person name="Han J."/>
            <person name="Lapidus A."/>
            <person name="Bruce D."/>
            <person name="Goodwin L."/>
            <person name="Pitluck S."/>
            <person name="Peters L."/>
            <person name="Kyrpides N."/>
            <person name="Mavromatis K."/>
            <person name="Ivanova N."/>
            <person name="Mikhailova N."/>
            <person name="Davenport K."/>
            <person name="Saunders E."/>
            <person name="Detter J.C."/>
            <person name="Tapia R."/>
            <person name="Han C."/>
            <person name="Land M."/>
            <person name="Hauser L."/>
            <person name="Markowitz V."/>
            <person name="Cheng J.-F."/>
            <person name="Hugenholtz P."/>
            <person name="Woyke T."/>
            <person name="Wu D."/>
            <person name="Tindall B."/>
            <person name="Pomrenke H."/>
            <person name="Brambilla E."/>
            <person name="Klenk H.-P."/>
            <person name="Eisen J.A."/>
        </authorList>
    </citation>
    <scope>NUCLEOTIDE SEQUENCE [LARGE SCALE GENOMIC DNA]</scope>
    <source>
        <strain evidence="2">DSM 17620 / KACC 11465 / NBRC 106392 / GR20-10</strain>
    </source>
</reference>
<dbReference type="EMBL" id="CP003178">
    <property type="protein sequence ID" value="AEV97329.1"/>
    <property type="molecule type" value="Genomic_DNA"/>
</dbReference>
<evidence type="ECO:0000313" key="1">
    <source>
        <dbReference type="EMBL" id="AEV97329.1"/>
    </source>
</evidence>
<dbReference type="HOGENOM" id="CLU_1584740_0_0_10"/>
<dbReference type="Proteomes" id="UP000005438">
    <property type="component" value="Chromosome"/>
</dbReference>
<evidence type="ECO:0000313" key="2">
    <source>
        <dbReference type="Proteomes" id="UP000005438"/>
    </source>
</evidence>
<protein>
    <recommendedName>
        <fullName evidence="3">Polyketide cyclase/dehydrase</fullName>
    </recommendedName>
</protein>
<proteinExistence type="predicted"/>
<dbReference type="AlphaFoldDB" id="G8TFB9"/>
<organism evidence="1 2">
    <name type="scientific">Niastella koreensis (strain DSM 17620 / KACC 11465 / NBRC 106392 / GR20-10)</name>
    <dbReference type="NCBI Taxonomy" id="700598"/>
    <lineage>
        <taxon>Bacteria</taxon>
        <taxon>Pseudomonadati</taxon>
        <taxon>Bacteroidota</taxon>
        <taxon>Chitinophagia</taxon>
        <taxon>Chitinophagales</taxon>
        <taxon>Chitinophagaceae</taxon>
        <taxon>Niastella</taxon>
    </lineage>
</organism>
<dbReference type="RefSeq" id="WP_014217243.1">
    <property type="nucleotide sequence ID" value="NC_016609.1"/>
</dbReference>
<dbReference type="KEGG" id="nko:Niako_0950"/>
<accession>G8TFB9</accession>